<protein>
    <submittedName>
        <fullName evidence="1">Uncharacterized protein</fullName>
    </submittedName>
</protein>
<organism evidence="1 2">
    <name type="scientific">Anopheles merus</name>
    <name type="common">Mosquito</name>
    <dbReference type="NCBI Taxonomy" id="30066"/>
    <lineage>
        <taxon>Eukaryota</taxon>
        <taxon>Metazoa</taxon>
        <taxon>Ecdysozoa</taxon>
        <taxon>Arthropoda</taxon>
        <taxon>Hexapoda</taxon>
        <taxon>Insecta</taxon>
        <taxon>Pterygota</taxon>
        <taxon>Neoptera</taxon>
        <taxon>Endopterygota</taxon>
        <taxon>Diptera</taxon>
        <taxon>Nematocera</taxon>
        <taxon>Culicoidea</taxon>
        <taxon>Culicidae</taxon>
        <taxon>Anophelinae</taxon>
        <taxon>Anopheles</taxon>
    </lineage>
</organism>
<dbReference type="Proteomes" id="UP000075903">
    <property type="component" value="Unassembled WGS sequence"/>
</dbReference>
<keyword evidence="2" id="KW-1185">Reference proteome</keyword>
<reference evidence="1" key="1">
    <citation type="submission" date="2020-05" db="UniProtKB">
        <authorList>
            <consortium name="EnsemblMetazoa"/>
        </authorList>
    </citation>
    <scope>IDENTIFICATION</scope>
    <source>
        <strain evidence="1">MAF</strain>
    </source>
</reference>
<evidence type="ECO:0000313" key="1">
    <source>
        <dbReference type="EnsemblMetazoa" id="AMEM006098-PB"/>
    </source>
</evidence>
<proteinExistence type="predicted"/>
<name>A0A182UZ20_ANOME</name>
<sequence>MLLAVQYCFYQTMVQHRTRFIQKTLETQCGDTMLRRRVWSKCYYVQYKKWPESLQVAKMQYHGRLEHFD</sequence>
<dbReference type="VEuPathDB" id="VectorBase:AMEM006098"/>
<accession>A0A182UZ20</accession>
<dbReference type="EnsemblMetazoa" id="AMEM006098-RB">
    <property type="protein sequence ID" value="AMEM006098-PB"/>
    <property type="gene ID" value="AMEM006098"/>
</dbReference>
<evidence type="ECO:0000313" key="2">
    <source>
        <dbReference type="Proteomes" id="UP000075903"/>
    </source>
</evidence>
<dbReference type="AlphaFoldDB" id="A0A182UZ20"/>